<organism evidence="2 3">
    <name type="scientific">Rotaria sordida</name>
    <dbReference type="NCBI Taxonomy" id="392033"/>
    <lineage>
        <taxon>Eukaryota</taxon>
        <taxon>Metazoa</taxon>
        <taxon>Spiralia</taxon>
        <taxon>Gnathifera</taxon>
        <taxon>Rotifera</taxon>
        <taxon>Eurotatoria</taxon>
        <taxon>Bdelloidea</taxon>
        <taxon>Philodinida</taxon>
        <taxon>Philodinidae</taxon>
        <taxon>Rotaria</taxon>
    </lineage>
</organism>
<dbReference type="AlphaFoldDB" id="A0A815ZQK9"/>
<dbReference type="Proteomes" id="UP000663854">
    <property type="component" value="Unassembled WGS sequence"/>
</dbReference>
<comment type="caution">
    <text evidence="2">The sequence shown here is derived from an EMBL/GenBank/DDBJ whole genome shotgun (WGS) entry which is preliminary data.</text>
</comment>
<keyword evidence="3" id="KW-1185">Reference proteome</keyword>
<evidence type="ECO:0000313" key="3">
    <source>
        <dbReference type="Proteomes" id="UP000663870"/>
    </source>
</evidence>
<evidence type="ECO:0000313" key="1">
    <source>
        <dbReference type="EMBL" id="CAF1321929.1"/>
    </source>
</evidence>
<name>A0A815ZQK9_9BILA</name>
<dbReference type="EMBL" id="CAJNOL010004344">
    <property type="protein sequence ID" value="CAF1586234.1"/>
    <property type="molecule type" value="Genomic_DNA"/>
</dbReference>
<reference evidence="2" key="1">
    <citation type="submission" date="2021-02" db="EMBL/GenBank/DDBJ databases">
        <authorList>
            <person name="Nowell W R."/>
        </authorList>
    </citation>
    <scope>NUCLEOTIDE SEQUENCE</scope>
</reference>
<accession>A0A815ZQK9</accession>
<gene>
    <name evidence="2" type="ORF">JXQ802_LOCUS46745</name>
    <name evidence="1" type="ORF">PYM288_LOCUS30957</name>
</gene>
<dbReference type="Proteomes" id="UP000663870">
    <property type="component" value="Unassembled WGS sequence"/>
</dbReference>
<evidence type="ECO:0000313" key="2">
    <source>
        <dbReference type="EMBL" id="CAF1586234.1"/>
    </source>
</evidence>
<protein>
    <submittedName>
        <fullName evidence="2">Uncharacterized protein</fullName>
    </submittedName>
</protein>
<dbReference type="EMBL" id="CAJNOH010003059">
    <property type="protein sequence ID" value="CAF1321929.1"/>
    <property type="molecule type" value="Genomic_DNA"/>
</dbReference>
<proteinExistence type="predicted"/>
<sequence>MERPLITNDQCTNDLEEIISLEIRSNTQVKNKIHDYLYNLGEITDHVESLRTIINFVPHSSLLRNFDRQHFLLNLLKNDPSQSSHFYIEWFLCFMTNDNFLMNDDNERREYQNLIKEWTSYFEHDQSKLHLIMTRIDALLEPFMSAQTGSNQEKCRELFVHHMIDICFKQGKISVHIVPHV</sequence>